<keyword evidence="2 5" id="KW-0812">Transmembrane</keyword>
<evidence type="ECO:0000259" key="6">
    <source>
        <dbReference type="Pfam" id="PF01490"/>
    </source>
</evidence>
<evidence type="ECO:0000313" key="7">
    <source>
        <dbReference type="EMBL" id="OGM91069.1"/>
    </source>
</evidence>
<feature type="transmembrane region" description="Helical" evidence="5">
    <location>
        <begin position="288"/>
        <end position="308"/>
    </location>
</feature>
<feature type="transmembrane region" description="Helical" evidence="5">
    <location>
        <begin position="80"/>
        <end position="103"/>
    </location>
</feature>
<dbReference type="AlphaFoldDB" id="A0A1F8DSW8"/>
<dbReference type="Proteomes" id="UP000178946">
    <property type="component" value="Unassembled WGS sequence"/>
</dbReference>
<dbReference type="InterPro" id="IPR013057">
    <property type="entry name" value="AA_transpt_TM"/>
</dbReference>
<protein>
    <recommendedName>
        <fullName evidence="6">Amino acid transporter transmembrane domain-containing protein</fullName>
    </recommendedName>
</protein>
<evidence type="ECO:0000256" key="3">
    <source>
        <dbReference type="ARBA" id="ARBA00022989"/>
    </source>
</evidence>
<accession>A0A1F8DSW8</accession>
<keyword evidence="4 5" id="KW-0472">Membrane</keyword>
<name>A0A1F8DSW8_9BACT</name>
<feature type="transmembrane region" description="Helical" evidence="5">
    <location>
        <begin position="109"/>
        <end position="131"/>
    </location>
</feature>
<organism evidence="7 8">
    <name type="scientific">Candidatus Wolfebacteria bacterium RIFCSPLOWO2_01_FULL_45_19</name>
    <dbReference type="NCBI Taxonomy" id="1802557"/>
    <lineage>
        <taxon>Bacteria</taxon>
        <taxon>Candidatus Wolfeibacteriota</taxon>
    </lineage>
</organism>
<feature type="transmembrane region" description="Helical" evidence="5">
    <location>
        <begin position="216"/>
        <end position="235"/>
    </location>
</feature>
<proteinExistence type="predicted"/>
<dbReference type="GO" id="GO:0016020">
    <property type="term" value="C:membrane"/>
    <property type="evidence" value="ECO:0007669"/>
    <property type="project" value="UniProtKB-SubCell"/>
</dbReference>
<evidence type="ECO:0000256" key="1">
    <source>
        <dbReference type="ARBA" id="ARBA00004370"/>
    </source>
</evidence>
<feature type="domain" description="Amino acid transporter transmembrane" evidence="6">
    <location>
        <begin position="10"/>
        <end position="166"/>
    </location>
</feature>
<reference evidence="7 8" key="1">
    <citation type="journal article" date="2016" name="Nat. Commun.">
        <title>Thousands of microbial genomes shed light on interconnected biogeochemical processes in an aquifer system.</title>
        <authorList>
            <person name="Anantharaman K."/>
            <person name="Brown C.T."/>
            <person name="Hug L.A."/>
            <person name="Sharon I."/>
            <person name="Castelle C.J."/>
            <person name="Probst A.J."/>
            <person name="Thomas B.C."/>
            <person name="Singh A."/>
            <person name="Wilkins M.J."/>
            <person name="Karaoz U."/>
            <person name="Brodie E.L."/>
            <person name="Williams K.H."/>
            <person name="Hubbard S.S."/>
            <person name="Banfield J.F."/>
        </authorList>
    </citation>
    <scope>NUCLEOTIDE SEQUENCE [LARGE SCALE GENOMIC DNA]</scope>
</reference>
<feature type="transmembrane region" description="Helical" evidence="5">
    <location>
        <begin position="255"/>
        <end position="276"/>
    </location>
</feature>
<feature type="transmembrane region" description="Helical" evidence="5">
    <location>
        <begin position="12"/>
        <end position="31"/>
    </location>
</feature>
<feature type="transmembrane region" description="Helical" evidence="5">
    <location>
        <begin position="175"/>
        <end position="195"/>
    </location>
</feature>
<keyword evidence="3 5" id="KW-1133">Transmembrane helix</keyword>
<comment type="caution">
    <text evidence="7">The sequence shown here is derived from an EMBL/GenBank/DDBJ whole genome shotgun (WGS) entry which is preliminary data.</text>
</comment>
<dbReference type="STRING" id="1802557.A3A20_00540"/>
<dbReference type="EMBL" id="MGIR01000004">
    <property type="protein sequence ID" value="OGM91069.1"/>
    <property type="molecule type" value="Genomic_DNA"/>
</dbReference>
<evidence type="ECO:0000313" key="8">
    <source>
        <dbReference type="Proteomes" id="UP000178946"/>
    </source>
</evidence>
<dbReference type="Pfam" id="PF01490">
    <property type="entry name" value="Aa_trans"/>
    <property type="match status" value="1"/>
</dbReference>
<gene>
    <name evidence="7" type="ORF">A3A20_00540</name>
</gene>
<evidence type="ECO:0000256" key="4">
    <source>
        <dbReference type="ARBA" id="ARBA00023136"/>
    </source>
</evidence>
<feature type="transmembrane region" description="Helical" evidence="5">
    <location>
        <begin position="349"/>
        <end position="371"/>
    </location>
</feature>
<feature type="transmembrane region" description="Helical" evidence="5">
    <location>
        <begin position="37"/>
        <end position="59"/>
    </location>
</feature>
<evidence type="ECO:0000256" key="5">
    <source>
        <dbReference type="SAM" id="Phobius"/>
    </source>
</evidence>
<comment type="subcellular location">
    <subcellularLocation>
        <location evidence="1">Membrane</location>
    </subcellularLocation>
</comment>
<evidence type="ECO:0000256" key="2">
    <source>
        <dbReference type="ARBA" id="ARBA00022692"/>
    </source>
</evidence>
<feature type="transmembrane region" description="Helical" evidence="5">
    <location>
        <begin position="143"/>
        <end position="163"/>
    </location>
</feature>
<sequence length="377" mass="40908">MFKSFILPSAFLAAMIIGAGVFALPFIFSVAGLPVGFFYLAFFGTVFAVIHLLYADIIFRTSGERHRFVGYAKIYLGKAGFFVSVFTTAIGLVLALTIYLVLSASFLNLVFPAIDAFQAILIFWLAASSFIFLKIENLANSEVLVAASMLAIIFVVFLFGWFSGEANIAYAEINYAYFLLPFGPVLFALAGRPAISFIVDYFDHNQLPAAAIKKPIIVGTLVPAAVYLLFVLGILKISPTISGDAVSGLIGYLPASFLVAIGLFGLFSLWSSYTIISREVEGIFALDFHLPLSIALIATVFLPLILYFAGLQNFLVLVAAAGGIFLALESILVVLMWRALGKRAIPPLLVRRVSAPVLFGIILIFMGGMLYEILNLL</sequence>
<feature type="transmembrane region" description="Helical" evidence="5">
    <location>
        <begin position="314"/>
        <end position="337"/>
    </location>
</feature>